<dbReference type="FunFam" id="1.10.1060.10:FF:000007">
    <property type="entry name" value="Dihydropyrimidine dehydrogenase [NADP(+)]"/>
    <property type="match status" value="1"/>
</dbReference>
<evidence type="ECO:0000259" key="4">
    <source>
        <dbReference type="Pfam" id="PF07992"/>
    </source>
</evidence>
<dbReference type="Pfam" id="PF07992">
    <property type="entry name" value="Pyr_redox_2"/>
    <property type="match status" value="1"/>
</dbReference>
<dbReference type="SUPFAM" id="SSF46548">
    <property type="entry name" value="alpha-helical ferredoxin"/>
    <property type="match status" value="1"/>
</dbReference>
<evidence type="ECO:0000256" key="1">
    <source>
        <dbReference type="ARBA" id="ARBA00023002"/>
    </source>
</evidence>
<dbReference type="GO" id="GO:0006212">
    <property type="term" value="P:uracil catabolic process"/>
    <property type="evidence" value="ECO:0007669"/>
    <property type="project" value="TreeGrafter"/>
</dbReference>
<keyword evidence="1" id="KW-0560">Oxidoreductase</keyword>
<dbReference type="Proteomes" id="UP001152795">
    <property type="component" value="Unassembled WGS sequence"/>
</dbReference>
<dbReference type="EMBL" id="CACRXK020006333">
    <property type="protein sequence ID" value="CAB4009088.1"/>
    <property type="molecule type" value="Genomic_DNA"/>
</dbReference>
<dbReference type="InterPro" id="IPR036188">
    <property type="entry name" value="FAD/NAD-bd_sf"/>
</dbReference>
<organism evidence="6 7">
    <name type="scientific">Paramuricea clavata</name>
    <name type="common">Red gorgonian</name>
    <name type="synonym">Violescent sea-whip</name>
    <dbReference type="NCBI Taxonomy" id="317549"/>
    <lineage>
        <taxon>Eukaryota</taxon>
        <taxon>Metazoa</taxon>
        <taxon>Cnidaria</taxon>
        <taxon>Anthozoa</taxon>
        <taxon>Octocorallia</taxon>
        <taxon>Malacalcyonacea</taxon>
        <taxon>Plexauridae</taxon>
        <taxon>Paramuricea</taxon>
    </lineage>
</organism>
<dbReference type="AlphaFoldDB" id="A0A6S7J911"/>
<dbReference type="GO" id="GO:0050661">
    <property type="term" value="F:NADP binding"/>
    <property type="evidence" value="ECO:0007669"/>
    <property type="project" value="TreeGrafter"/>
</dbReference>
<gene>
    <name evidence="6" type="ORF">PACLA_8A089870</name>
</gene>
<accession>A0A6S7J911</accession>
<dbReference type="GO" id="GO:0005829">
    <property type="term" value="C:cytosol"/>
    <property type="evidence" value="ECO:0007669"/>
    <property type="project" value="TreeGrafter"/>
</dbReference>
<dbReference type="FunFam" id="3.50.50.60:FF:000056">
    <property type="entry name" value="Dihydropyrimidine dehydrogenase [NADP(+)]"/>
    <property type="match status" value="1"/>
</dbReference>
<dbReference type="Pfam" id="PF14691">
    <property type="entry name" value="Fer4_20"/>
    <property type="match status" value="1"/>
</dbReference>
<evidence type="ECO:0000313" key="6">
    <source>
        <dbReference type="EMBL" id="CAB4009088.1"/>
    </source>
</evidence>
<reference evidence="6" key="1">
    <citation type="submission" date="2020-04" db="EMBL/GenBank/DDBJ databases">
        <authorList>
            <person name="Alioto T."/>
            <person name="Alioto T."/>
            <person name="Gomez Garrido J."/>
        </authorList>
    </citation>
    <scope>NUCLEOTIDE SEQUENCE</scope>
    <source>
        <strain evidence="6">A484AB</strain>
    </source>
</reference>
<evidence type="ECO:0000256" key="2">
    <source>
        <dbReference type="ARBA" id="ARBA00030119"/>
    </source>
</evidence>
<dbReference type="InterPro" id="IPR023753">
    <property type="entry name" value="FAD/NAD-binding_dom"/>
</dbReference>
<feature type="domain" description="FAD/NAD(P)-binding" evidence="4">
    <location>
        <begin position="176"/>
        <end position="482"/>
    </location>
</feature>
<dbReference type="OrthoDB" id="4327079at2759"/>
<dbReference type="GO" id="GO:0002058">
    <property type="term" value="F:uracil binding"/>
    <property type="evidence" value="ECO:0007669"/>
    <property type="project" value="TreeGrafter"/>
</dbReference>
<dbReference type="GO" id="GO:0051536">
    <property type="term" value="F:iron-sulfur cluster binding"/>
    <property type="evidence" value="ECO:0007669"/>
    <property type="project" value="InterPro"/>
</dbReference>
<name>A0A6S7J911_PARCT</name>
<dbReference type="GO" id="GO:0006210">
    <property type="term" value="P:thymine catabolic process"/>
    <property type="evidence" value="ECO:0007669"/>
    <property type="project" value="TreeGrafter"/>
</dbReference>
<evidence type="ECO:0000259" key="5">
    <source>
        <dbReference type="Pfam" id="PF14691"/>
    </source>
</evidence>
<dbReference type="InterPro" id="IPR009051">
    <property type="entry name" value="Helical_ferredxn"/>
</dbReference>
<dbReference type="PRINTS" id="PR00419">
    <property type="entry name" value="ADXRDTASE"/>
</dbReference>
<dbReference type="SUPFAM" id="SSF51971">
    <property type="entry name" value="Nucleotide-binding domain"/>
    <property type="match status" value="1"/>
</dbReference>
<sequence length="495" mass="54140">NLLALNPKIQPHASTVPSAVTKRVKKHWKRNNDKSCSTCGDLTKNFDDVKHTTLSERGALREAARCLKCADAPCQKSCPTQLDIKSFITSISNKNFYGAAKTIFSDNPLGLTCGMVCPTSDLCVGGCNLYASEEGPINIGGLQQFTTEVFKKMRMPQIRDPSLPKLEDLPESYRSKVALIGCGPASLSCATFLARLGYSDLTIYEKEDYLGGLSSSEIPQFRLPFDAVSFEIELVKDLGVKIESGKGLGKNGMSIESLRNGGNKAIFIGIGLPQPKKISIFKDLEIKHGFYTSKDYLPVVSKASKAGMCGCKAKLPQLSGNVIVLGAGDTAFDCCTSALRCGAKRVFVVFRKGFTNIRAVPEEMEVAREEKCEFLPFKSPVKVYLKDGRISAMEFCHTEQLDDGTWIEDKEQTLKIKANYIISAFGSTLSDNEVVDAMKPLKFNSWGSPEVNDETMETSEVDVFCGGDIAGVANTTVECVNDGKTAAWYMHKYLQ</sequence>
<feature type="non-terminal residue" evidence="6">
    <location>
        <position position="1"/>
    </location>
</feature>
<dbReference type="FunFam" id="3.50.50.60:FF:000061">
    <property type="entry name" value="Dihydropyrimidine dehydrogenase [NADP(+)]"/>
    <property type="match status" value="1"/>
</dbReference>
<evidence type="ECO:0000313" key="7">
    <source>
        <dbReference type="Proteomes" id="UP001152795"/>
    </source>
</evidence>
<dbReference type="PANTHER" id="PTHR43073">
    <property type="entry name" value="DIHYDROPYRIMIDINE DEHYDROGENASE [NADP(+)]"/>
    <property type="match status" value="1"/>
</dbReference>
<dbReference type="GO" id="GO:0017113">
    <property type="term" value="F:dihydropyrimidine dehydrogenase (NADP+) activity"/>
    <property type="evidence" value="ECO:0007669"/>
    <property type="project" value="TreeGrafter"/>
</dbReference>
<dbReference type="Gene3D" id="3.50.50.60">
    <property type="entry name" value="FAD/NAD(P)-binding domain"/>
    <property type="match status" value="2"/>
</dbReference>
<proteinExistence type="predicted"/>
<feature type="domain" description="Dihydroprymidine dehydrogenase" evidence="5">
    <location>
        <begin position="44"/>
        <end position="153"/>
    </location>
</feature>
<dbReference type="Gene3D" id="1.10.1060.10">
    <property type="entry name" value="Alpha-helical ferredoxin"/>
    <property type="match status" value="1"/>
</dbReference>
<dbReference type="PANTHER" id="PTHR43073:SF2">
    <property type="entry name" value="DIHYDROPYRIMIDINE DEHYDROGENASE [NADP(+)]"/>
    <property type="match status" value="1"/>
</dbReference>
<keyword evidence="7" id="KW-1185">Reference proteome</keyword>
<evidence type="ECO:0000256" key="3">
    <source>
        <dbReference type="ARBA" id="ARBA00032722"/>
    </source>
</evidence>
<feature type="non-terminal residue" evidence="6">
    <location>
        <position position="495"/>
    </location>
</feature>
<comment type="caution">
    <text evidence="6">The sequence shown here is derived from an EMBL/GenBank/DDBJ whole genome shotgun (WGS) entry which is preliminary data.</text>
</comment>
<dbReference type="InterPro" id="IPR028261">
    <property type="entry name" value="DPD_II"/>
</dbReference>
<protein>
    <recommendedName>
        <fullName evidence="3">Dihydrothymine dehydrogenase</fullName>
    </recommendedName>
    <alternativeName>
        <fullName evidence="2">Dihydrouracil dehydrogenase</fullName>
    </alternativeName>
</protein>